<organism evidence="2 3">
    <name type="scientific">Pedobacter segetis</name>
    <dbReference type="NCBI Taxonomy" id="2793069"/>
    <lineage>
        <taxon>Bacteria</taxon>
        <taxon>Pseudomonadati</taxon>
        <taxon>Bacteroidota</taxon>
        <taxon>Sphingobacteriia</taxon>
        <taxon>Sphingobacteriales</taxon>
        <taxon>Sphingobacteriaceae</taxon>
        <taxon>Pedobacter</taxon>
    </lineage>
</organism>
<dbReference type="CDD" id="cd04301">
    <property type="entry name" value="NAT_SF"/>
    <property type="match status" value="1"/>
</dbReference>
<reference evidence="2 3" key="1">
    <citation type="submission" date="2020-12" db="EMBL/GenBank/DDBJ databases">
        <title>Bacterial novel species Pedobacter sp. SD-b isolated from soil.</title>
        <authorList>
            <person name="Jung H.-Y."/>
        </authorList>
    </citation>
    <scope>NUCLEOTIDE SEQUENCE [LARGE SCALE GENOMIC DNA]</scope>
    <source>
        <strain evidence="2 3">SD-b</strain>
    </source>
</reference>
<dbReference type="Proteomes" id="UP000660024">
    <property type="component" value="Unassembled WGS sequence"/>
</dbReference>
<evidence type="ECO:0000313" key="3">
    <source>
        <dbReference type="Proteomes" id="UP000660024"/>
    </source>
</evidence>
<dbReference type="EMBL" id="JAEHFY010000018">
    <property type="protein sequence ID" value="MBK0383860.1"/>
    <property type="molecule type" value="Genomic_DNA"/>
</dbReference>
<dbReference type="RefSeq" id="WP_200587057.1">
    <property type="nucleotide sequence ID" value="NZ_JAEHFY010000018.1"/>
</dbReference>
<evidence type="ECO:0000313" key="2">
    <source>
        <dbReference type="EMBL" id="MBK0383860.1"/>
    </source>
</evidence>
<protein>
    <submittedName>
        <fullName evidence="2">GNAT family N-acetyltransferase</fullName>
    </submittedName>
</protein>
<sequence length="140" mass="16188">MENTDYSIEQIAPAATLMIRQAELYPLMLLKKLQLENDEEGIHFGLFHKNKLVSVVSCFEGIDKSMQFRKFVTLKEFQHQGFGSALLNYVLAFADEQKTKKIWCNARTTAIGFYQKFGMIETSDRFSKNGIDYVVMQKEL</sequence>
<dbReference type="SUPFAM" id="SSF55729">
    <property type="entry name" value="Acyl-CoA N-acyltransferases (Nat)"/>
    <property type="match status" value="1"/>
</dbReference>
<proteinExistence type="predicted"/>
<evidence type="ECO:0000259" key="1">
    <source>
        <dbReference type="PROSITE" id="PS51186"/>
    </source>
</evidence>
<gene>
    <name evidence="2" type="ORF">I5M32_12905</name>
</gene>
<comment type="caution">
    <text evidence="2">The sequence shown here is derived from an EMBL/GenBank/DDBJ whole genome shotgun (WGS) entry which is preliminary data.</text>
</comment>
<keyword evidence="3" id="KW-1185">Reference proteome</keyword>
<name>A0ABS1BLU2_9SPHI</name>
<dbReference type="Gene3D" id="3.40.630.30">
    <property type="match status" value="1"/>
</dbReference>
<dbReference type="InterPro" id="IPR016181">
    <property type="entry name" value="Acyl_CoA_acyltransferase"/>
</dbReference>
<accession>A0ABS1BLU2</accession>
<dbReference type="PROSITE" id="PS51186">
    <property type="entry name" value="GNAT"/>
    <property type="match status" value="1"/>
</dbReference>
<dbReference type="Pfam" id="PF13673">
    <property type="entry name" value="Acetyltransf_10"/>
    <property type="match status" value="1"/>
</dbReference>
<dbReference type="InterPro" id="IPR000182">
    <property type="entry name" value="GNAT_dom"/>
</dbReference>
<feature type="domain" description="N-acetyltransferase" evidence="1">
    <location>
        <begin position="6"/>
        <end position="140"/>
    </location>
</feature>